<dbReference type="AlphaFoldDB" id="A0A6C0DKF0"/>
<organism evidence="1">
    <name type="scientific">viral metagenome</name>
    <dbReference type="NCBI Taxonomy" id="1070528"/>
    <lineage>
        <taxon>unclassified sequences</taxon>
        <taxon>metagenomes</taxon>
        <taxon>organismal metagenomes</taxon>
    </lineage>
</organism>
<dbReference type="InterPro" id="IPR027417">
    <property type="entry name" value="P-loop_NTPase"/>
</dbReference>
<accession>A0A6C0DKF0</accession>
<name>A0A6C0DKF0_9ZZZZ</name>
<dbReference type="SUPFAM" id="SSF52540">
    <property type="entry name" value="P-loop containing nucleoside triphosphate hydrolases"/>
    <property type="match status" value="1"/>
</dbReference>
<dbReference type="EMBL" id="MN739615">
    <property type="protein sequence ID" value="QHT16035.1"/>
    <property type="molecule type" value="Genomic_DNA"/>
</dbReference>
<protein>
    <submittedName>
        <fullName evidence="1">Uncharacterized protein</fullName>
    </submittedName>
</protein>
<reference evidence="1" key="1">
    <citation type="journal article" date="2020" name="Nature">
        <title>Giant virus diversity and host interactions through global metagenomics.</title>
        <authorList>
            <person name="Schulz F."/>
            <person name="Roux S."/>
            <person name="Paez-Espino D."/>
            <person name="Jungbluth S."/>
            <person name="Walsh D.A."/>
            <person name="Denef V.J."/>
            <person name="McMahon K.D."/>
            <person name="Konstantinidis K.T."/>
            <person name="Eloe-Fadrosh E.A."/>
            <person name="Kyrpides N.C."/>
            <person name="Woyke T."/>
        </authorList>
    </citation>
    <scope>NUCLEOTIDE SEQUENCE</scope>
    <source>
        <strain evidence="1">GVMAG-M-3300023174-182</strain>
    </source>
</reference>
<sequence length="138" mass="15982">MALHHLDNWKQYLTNDDYNYLIQFVENIKNNISNDKMIILSGPARTGKSTLKNDIQEYLSDEICGGMPMSGDIIYFENIKKLGFFCGIDEIRTSKKTNTAIINLIKYKQSLLADTNNIERVNIKLLEFSKIIKMEHVF</sequence>
<evidence type="ECO:0000313" key="1">
    <source>
        <dbReference type="EMBL" id="QHT16035.1"/>
    </source>
</evidence>
<proteinExistence type="predicted"/>